<gene>
    <name evidence="1" type="ORF">Pen02_81130</name>
</gene>
<dbReference type="Proteomes" id="UP000646749">
    <property type="component" value="Unassembled WGS sequence"/>
</dbReference>
<organism evidence="1 2">
    <name type="scientific">Plantactinospora endophytica</name>
    <dbReference type="NCBI Taxonomy" id="673535"/>
    <lineage>
        <taxon>Bacteria</taxon>
        <taxon>Bacillati</taxon>
        <taxon>Actinomycetota</taxon>
        <taxon>Actinomycetes</taxon>
        <taxon>Micromonosporales</taxon>
        <taxon>Micromonosporaceae</taxon>
        <taxon>Plantactinospora</taxon>
    </lineage>
</organism>
<proteinExistence type="predicted"/>
<evidence type="ECO:0000313" key="1">
    <source>
        <dbReference type="EMBL" id="GIG93177.1"/>
    </source>
</evidence>
<comment type="caution">
    <text evidence="1">The sequence shown here is derived from an EMBL/GenBank/DDBJ whole genome shotgun (WGS) entry which is preliminary data.</text>
</comment>
<name>A0ABQ4EEM4_9ACTN</name>
<evidence type="ECO:0000313" key="2">
    <source>
        <dbReference type="Proteomes" id="UP000646749"/>
    </source>
</evidence>
<accession>A0ABQ4EEM4</accession>
<evidence type="ECO:0008006" key="3">
    <source>
        <dbReference type="Google" id="ProtNLM"/>
    </source>
</evidence>
<sequence length="516" mass="56798">MNLRPYFLARSRATVPTVVETASDVGLAQRIKALACTAPLHDLDNRKTQVQTGNFSVYQMSELALNAIDLVTLAMDFDAGAPPERIEVELSRFVARQAPDHDEAEHRRVARWVLENLLNVGSTDRGFRAVYGMTTGDGSYSRYAFDFKLLEEVSGLDGGIFLRATNEAVNVLVGALEIDIESAQIAADLRLETLIRRGRLSDAQAAAQAARYRTIQYGEKLRRRLEATERDVRTVDWLHEMPQFIAEAIEHIEARYKAENAILVNITEARDTADTAARKLQAAQLVEVVRDCLRRHEQLQAALQGAGRRFRAQQDRQTFAAGSAGAALDLHAQLLLPVLALPVAHADEVLAAYFVRGVGVRVPPALRLVDLFTALVTAPTERELLGGEIEDPDLDEVVEEPAFPAECYEMLDDLLDLDVEAPRRLSGLLEEARTRHPELAALVVVRVIALAAQEINPAMRHQASSVFIAVDDGTPLHDPEYGGADLLVARAAIERVYAADRPVSRISTSIPEEDAA</sequence>
<dbReference type="EMBL" id="BONW01000052">
    <property type="protein sequence ID" value="GIG93177.1"/>
    <property type="molecule type" value="Genomic_DNA"/>
</dbReference>
<keyword evidence="2" id="KW-1185">Reference proteome</keyword>
<protein>
    <recommendedName>
        <fullName evidence="3">DUF3375 domain-containing protein</fullName>
    </recommendedName>
</protein>
<reference evidence="1 2" key="1">
    <citation type="submission" date="2021-01" db="EMBL/GenBank/DDBJ databases">
        <title>Whole genome shotgun sequence of Plantactinospora endophytica NBRC 110450.</title>
        <authorList>
            <person name="Komaki H."/>
            <person name="Tamura T."/>
        </authorList>
    </citation>
    <scope>NUCLEOTIDE SEQUENCE [LARGE SCALE GENOMIC DNA]</scope>
    <source>
        <strain evidence="1 2">NBRC 110450</strain>
    </source>
</reference>